<evidence type="ECO:0000259" key="1">
    <source>
        <dbReference type="Pfam" id="PF04669"/>
    </source>
</evidence>
<sequence>MNSSVGITNDPEMEKLGANEAATHALSWWRTITAASKLDRLSLDCTWDDCDDMGLQDRPGSSGPLPEPETCGETAKVTVTHSSKNDRLMYGRFRSNFSIDDVALVGGEDRGAFKLNSEKWRSVLVACEGIIKDHSRMTLLRTSAWGEFWMTAERACGGMVIVPRAQWQFVEIARVKEGYYGRGFRRMLEKFELGIYRERVEKCLDAMEVGGEQEAAEIFHAQGVVYHPEPVLTVEEVSGLRSMATRAFDDLMSEQLEPRGLTLEDSFDFNEVRHRPGNRLDNRYKVDAGVVTSNGLIMDYVNRVFGTSDAGEVEVLYAGVVHAWGKEEGAEPDVQVWHRDGPTLLGGGEKGRGHRTHCLNLFIPLCDVGKENGATEPSLPSGGFLMFDIRTLHRGGANLTPVGRDVLYVTFAWNWWRDIHMFDSKSLVEGEVQGVMRDFVNGIGGGRGEIAAFGEGYGHPHFTRRWRTMVLEGLLEGGEGGRRARRNAEGCRKFMEMARSKSRNDPTTSAQDFTSLTDDFTDVGVLYGCLNSLLVSVMLPLGFTSDKMGVGATTMIALIKSEVAGKGDSIERAFTNWYHGGTLV</sequence>
<organism evidence="2 3">
    <name type="scientific">Triparma retinervis</name>
    <dbReference type="NCBI Taxonomy" id="2557542"/>
    <lineage>
        <taxon>Eukaryota</taxon>
        <taxon>Sar</taxon>
        <taxon>Stramenopiles</taxon>
        <taxon>Ochrophyta</taxon>
        <taxon>Bolidophyceae</taxon>
        <taxon>Parmales</taxon>
        <taxon>Triparmaceae</taxon>
        <taxon>Triparma</taxon>
    </lineage>
</organism>
<dbReference type="SUPFAM" id="SSF51197">
    <property type="entry name" value="Clavaminate synthase-like"/>
    <property type="match status" value="1"/>
</dbReference>
<evidence type="ECO:0000313" key="3">
    <source>
        <dbReference type="Proteomes" id="UP001165082"/>
    </source>
</evidence>
<protein>
    <recommendedName>
        <fullName evidence="1">Polysaccharide biosynthesis domain-containing protein</fullName>
    </recommendedName>
</protein>
<gene>
    <name evidence="2" type="ORF">TrRE_jg4080</name>
</gene>
<dbReference type="Gene3D" id="1.10.3560.10">
    <property type="entry name" value="yst0336 like domain"/>
    <property type="match status" value="1"/>
</dbReference>
<dbReference type="InterPro" id="IPR021148">
    <property type="entry name" value="Polysacc_synth_dom"/>
</dbReference>
<dbReference type="InterPro" id="IPR023139">
    <property type="entry name" value="PBDC1-like_dom_sf"/>
</dbReference>
<feature type="non-terminal residue" evidence="2">
    <location>
        <position position="1"/>
    </location>
</feature>
<dbReference type="OrthoDB" id="204388at2759"/>
<dbReference type="EMBL" id="BRXZ01000954">
    <property type="protein sequence ID" value="GMH58388.1"/>
    <property type="molecule type" value="Genomic_DNA"/>
</dbReference>
<dbReference type="Proteomes" id="UP001165082">
    <property type="component" value="Unassembled WGS sequence"/>
</dbReference>
<feature type="domain" description="Polysaccharide biosynthesis" evidence="1">
    <location>
        <begin position="83"/>
        <end position="179"/>
    </location>
</feature>
<comment type="caution">
    <text evidence="2">The sequence shown here is derived from an EMBL/GenBank/DDBJ whole genome shotgun (WGS) entry which is preliminary data.</text>
</comment>
<dbReference type="PANTHER" id="PTHR37563:SF2">
    <property type="entry name" value="PHYTANOYL-COA DIOXYGENASE FAMILY PROTEIN (AFU_ORTHOLOGUE AFUA_2G03330)"/>
    <property type="match status" value="1"/>
</dbReference>
<name>A0A9W6ZWH7_9STRA</name>
<reference evidence="2" key="1">
    <citation type="submission" date="2022-07" db="EMBL/GenBank/DDBJ databases">
        <title>Genome analysis of Parmales, a sister group of diatoms, reveals the evolutionary specialization of diatoms from phago-mixotrophs to photoautotrophs.</title>
        <authorList>
            <person name="Ban H."/>
            <person name="Sato S."/>
            <person name="Yoshikawa S."/>
            <person name="Kazumasa Y."/>
            <person name="Nakamura Y."/>
            <person name="Ichinomiya M."/>
            <person name="Saitoh K."/>
            <person name="Sato N."/>
            <person name="Blanc-Mathieu R."/>
            <person name="Endo H."/>
            <person name="Kuwata A."/>
            <person name="Ogata H."/>
        </authorList>
    </citation>
    <scope>NUCLEOTIDE SEQUENCE</scope>
</reference>
<keyword evidence="3" id="KW-1185">Reference proteome</keyword>
<evidence type="ECO:0000313" key="2">
    <source>
        <dbReference type="EMBL" id="GMH58388.1"/>
    </source>
</evidence>
<dbReference type="PANTHER" id="PTHR37563">
    <property type="entry name" value="PHYTANOYL-COA DIOXYGENASE FAMILY PROTEIN (AFU_ORTHOLOGUE AFUA_2G03330)"/>
    <property type="match status" value="1"/>
</dbReference>
<dbReference type="InterPro" id="IPR051961">
    <property type="entry name" value="Fungal_Metabolite_Diox"/>
</dbReference>
<dbReference type="AlphaFoldDB" id="A0A9W6ZWH7"/>
<accession>A0A9W6ZWH7</accession>
<dbReference type="Pfam" id="PF04669">
    <property type="entry name" value="PBDC1"/>
    <property type="match status" value="1"/>
</dbReference>
<dbReference type="Gene3D" id="2.60.120.620">
    <property type="entry name" value="q2cbj1_9rhob like domain"/>
    <property type="match status" value="1"/>
</dbReference>
<proteinExistence type="predicted"/>